<reference evidence="2" key="2">
    <citation type="journal article" date="2015" name="Fish Shellfish Immunol.">
        <title>Early steps in the European eel (Anguilla anguilla)-Vibrio vulnificus interaction in the gills: Role of the RtxA13 toxin.</title>
        <authorList>
            <person name="Callol A."/>
            <person name="Pajuelo D."/>
            <person name="Ebbesson L."/>
            <person name="Teles M."/>
            <person name="MacKenzie S."/>
            <person name="Amaro C."/>
        </authorList>
    </citation>
    <scope>NUCLEOTIDE SEQUENCE</scope>
</reference>
<accession>A0A0E9XG32</accession>
<sequence>MSVIKYRQSPDYEQDPFLSLSLSRICRQVGTGTHGSYLASVSEMFVLVCSIYVTIYTVYMPRNVFMSVTK</sequence>
<keyword evidence="1" id="KW-0472">Membrane</keyword>
<keyword evidence="1" id="KW-0812">Transmembrane</keyword>
<protein>
    <submittedName>
        <fullName evidence="2">Uncharacterized protein</fullName>
    </submittedName>
</protein>
<dbReference type="AlphaFoldDB" id="A0A0E9XG32"/>
<proteinExistence type="predicted"/>
<evidence type="ECO:0000313" key="2">
    <source>
        <dbReference type="EMBL" id="JAI00649.1"/>
    </source>
</evidence>
<keyword evidence="1" id="KW-1133">Transmembrane helix</keyword>
<reference evidence="2" key="1">
    <citation type="submission" date="2014-11" db="EMBL/GenBank/DDBJ databases">
        <authorList>
            <person name="Amaro Gonzalez C."/>
        </authorList>
    </citation>
    <scope>NUCLEOTIDE SEQUENCE</scope>
</reference>
<evidence type="ECO:0000256" key="1">
    <source>
        <dbReference type="SAM" id="Phobius"/>
    </source>
</evidence>
<organism evidence="2">
    <name type="scientific">Anguilla anguilla</name>
    <name type="common">European freshwater eel</name>
    <name type="synonym">Muraena anguilla</name>
    <dbReference type="NCBI Taxonomy" id="7936"/>
    <lineage>
        <taxon>Eukaryota</taxon>
        <taxon>Metazoa</taxon>
        <taxon>Chordata</taxon>
        <taxon>Craniata</taxon>
        <taxon>Vertebrata</taxon>
        <taxon>Euteleostomi</taxon>
        <taxon>Actinopterygii</taxon>
        <taxon>Neopterygii</taxon>
        <taxon>Teleostei</taxon>
        <taxon>Anguilliformes</taxon>
        <taxon>Anguillidae</taxon>
        <taxon>Anguilla</taxon>
    </lineage>
</organism>
<feature type="transmembrane region" description="Helical" evidence="1">
    <location>
        <begin position="37"/>
        <end position="59"/>
    </location>
</feature>
<dbReference type="EMBL" id="GBXM01007929">
    <property type="protein sequence ID" value="JAI00649.1"/>
    <property type="molecule type" value="Transcribed_RNA"/>
</dbReference>
<name>A0A0E9XG32_ANGAN</name>